<feature type="domain" description="Peptidase M50" evidence="18">
    <location>
        <begin position="139"/>
        <end position="186"/>
    </location>
</feature>
<dbReference type="AlphaFoldDB" id="A0A0K2SP89"/>
<sequence length="374" mass="41170">MPSFRLARVQGIPIEIHVSWLVVFALVSITLSLGYFPLNYPGLTGLFYGLLGLVTTLLFFTCVLLHELSHSLVAREHNLRIMRITLFIFGGVAHMQGEPPSPRAEFRIAVAGPMASLLIALTFRLVQEVGRMAGLGVALEALSDYLYWVNLLLALVNLIPAFPLDGGRILRAFLWARTGSLLRATRWAGLLGRGFAQVMMVGGLALGLFGPRLNGLWLLSLGWFLFQAARGSEGQVEVAESLRGLSVADVMEVRFLSVRRELPLDRFVEEYLLRHGQETFPVVQDGSPMGVVGLEEVRRVRREEWSTTTVQVARRPLEPHQVVAPGLPALEAARRLGEGGGLLLVVSEGQLLGVVTGSGLQRLVEVRRQILSQR</sequence>
<dbReference type="Proteomes" id="UP000065807">
    <property type="component" value="Chromosome"/>
</dbReference>
<protein>
    <recommendedName>
        <fullName evidence="14">Zinc metalloprotease</fullName>
    </recommendedName>
</protein>
<keyword evidence="20" id="KW-1185">Reference proteome</keyword>
<evidence type="ECO:0000259" key="18">
    <source>
        <dbReference type="Pfam" id="PF02163"/>
    </source>
</evidence>
<keyword evidence="4 14" id="KW-0645">Protease</keyword>
<dbReference type="RefSeq" id="WP_068140054.1">
    <property type="nucleotide sequence ID" value="NZ_AP014924.1"/>
</dbReference>
<evidence type="ECO:0000313" key="19">
    <source>
        <dbReference type="EMBL" id="BAS28953.1"/>
    </source>
</evidence>
<dbReference type="Pfam" id="PF00571">
    <property type="entry name" value="CBS"/>
    <property type="match status" value="1"/>
</dbReference>
<dbReference type="CDD" id="cd06164">
    <property type="entry name" value="S2P-M50_SpoIVFB_CBS"/>
    <property type="match status" value="1"/>
</dbReference>
<evidence type="ECO:0000256" key="2">
    <source>
        <dbReference type="ARBA" id="ARBA00007931"/>
    </source>
</evidence>
<evidence type="ECO:0000256" key="14">
    <source>
        <dbReference type="PIRNR" id="PIRNR006404"/>
    </source>
</evidence>
<comment type="cofactor">
    <cofactor evidence="14 16">
        <name>Zn(2+)</name>
        <dbReference type="ChEBI" id="CHEBI:29105"/>
    </cofactor>
    <text evidence="14 16">Binds 1 zinc ion per subunit.</text>
</comment>
<evidence type="ECO:0000256" key="16">
    <source>
        <dbReference type="PIRSR" id="PIRSR006404-2"/>
    </source>
</evidence>
<feature type="transmembrane region" description="Helical" evidence="14">
    <location>
        <begin position="184"/>
        <end position="209"/>
    </location>
</feature>
<dbReference type="EMBL" id="AP014924">
    <property type="protein sequence ID" value="BAS28953.1"/>
    <property type="molecule type" value="Genomic_DNA"/>
</dbReference>
<evidence type="ECO:0000256" key="8">
    <source>
        <dbReference type="ARBA" id="ARBA00022801"/>
    </source>
</evidence>
<evidence type="ECO:0000256" key="15">
    <source>
        <dbReference type="PIRSR" id="PIRSR006404-1"/>
    </source>
</evidence>
<evidence type="ECO:0000256" key="6">
    <source>
        <dbReference type="ARBA" id="ARBA00022723"/>
    </source>
</evidence>
<feature type="transmembrane region" description="Helical" evidence="14">
    <location>
        <begin position="108"/>
        <end position="126"/>
    </location>
</feature>
<dbReference type="STRING" id="1555112.LIP_3125"/>
<feature type="active site" evidence="15">
    <location>
        <position position="67"/>
    </location>
</feature>
<dbReference type="SUPFAM" id="SSF54631">
    <property type="entry name" value="CBS-domain pair"/>
    <property type="match status" value="1"/>
</dbReference>
<keyword evidence="9 14" id="KW-0862">Zinc</keyword>
<keyword evidence="6 14" id="KW-0479">Metal-binding</keyword>
<feature type="transmembrane region" description="Helical" evidence="14">
    <location>
        <begin position="46"/>
        <end position="66"/>
    </location>
</feature>
<dbReference type="InterPro" id="IPR000644">
    <property type="entry name" value="CBS_dom"/>
</dbReference>
<name>A0A0K2SP89_LIMPI</name>
<dbReference type="GO" id="GO:0005886">
    <property type="term" value="C:plasma membrane"/>
    <property type="evidence" value="ECO:0007669"/>
    <property type="project" value="UniProtKB-SubCell"/>
</dbReference>
<feature type="binding site" evidence="16">
    <location>
        <position position="165"/>
    </location>
    <ligand>
        <name>Zn(2+)</name>
        <dbReference type="ChEBI" id="CHEBI:29105"/>
        <note>catalytic</note>
    </ligand>
</feature>
<dbReference type="InterPro" id="IPR008915">
    <property type="entry name" value="Peptidase_M50"/>
</dbReference>
<dbReference type="PIRSF" id="PIRSF006404">
    <property type="entry name" value="UCP006404_Pept_M50_CBS"/>
    <property type="match status" value="1"/>
</dbReference>
<feature type="transmembrane region" description="Helical" evidence="14">
    <location>
        <begin position="20"/>
        <end position="40"/>
    </location>
</feature>
<keyword evidence="8 14" id="KW-0378">Hydrolase</keyword>
<keyword evidence="12" id="KW-0129">CBS domain</keyword>
<dbReference type="InterPro" id="IPR046342">
    <property type="entry name" value="CBS_dom_sf"/>
</dbReference>
<evidence type="ECO:0000256" key="5">
    <source>
        <dbReference type="ARBA" id="ARBA00022692"/>
    </source>
</evidence>
<dbReference type="InterPro" id="IPR016483">
    <property type="entry name" value="UCP006404_Pept_M50_CBS"/>
</dbReference>
<dbReference type="GO" id="GO:0046872">
    <property type="term" value="F:metal ion binding"/>
    <property type="evidence" value="ECO:0007669"/>
    <property type="project" value="UniProtKB-UniRule"/>
</dbReference>
<evidence type="ECO:0000256" key="7">
    <source>
        <dbReference type="ARBA" id="ARBA00022737"/>
    </source>
</evidence>
<keyword evidence="10 14" id="KW-1133">Transmembrane helix</keyword>
<evidence type="ECO:0000256" key="10">
    <source>
        <dbReference type="ARBA" id="ARBA00022989"/>
    </source>
</evidence>
<evidence type="ECO:0000313" key="20">
    <source>
        <dbReference type="Proteomes" id="UP000065807"/>
    </source>
</evidence>
<reference evidence="20" key="1">
    <citation type="submission" date="2015-07" db="EMBL/GenBank/DDBJ databases">
        <title>Complete genome sequence and phylogenetic analysis of Limnochorda pilosa.</title>
        <authorList>
            <person name="Watanabe M."/>
            <person name="Kojima H."/>
            <person name="Fukui M."/>
        </authorList>
    </citation>
    <scope>NUCLEOTIDE SEQUENCE [LARGE SCALE GENOMIC DNA]</scope>
    <source>
        <strain evidence="20">HC45</strain>
    </source>
</reference>
<dbReference type="PATRIC" id="fig|1555112.3.peg.3171"/>
<comment type="subcellular location">
    <subcellularLocation>
        <location evidence="1 14">Cell membrane</location>
        <topology evidence="1 14">Multi-pass membrane protein</topology>
    </subcellularLocation>
</comment>
<dbReference type="PANTHER" id="PTHR39188:SF3">
    <property type="entry name" value="STAGE IV SPORULATION PROTEIN FB"/>
    <property type="match status" value="1"/>
</dbReference>
<feature type="domain" description="CBS" evidence="17">
    <location>
        <begin position="247"/>
        <end position="300"/>
    </location>
</feature>
<evidence type="ECO:0000256" key="12">
    <source>
        <dbReference type="ARBA" id="ARBA00023122"/>
    </source>
</evidence>
<keyword evidence="13 14" id="KW-0472">Membrane</keyword>
<evidence type="ECO:0000256" key="11">
    <source>
        <dbReference type="ARBA" id="ARBA00023049"/>
    </source>
</evidence>
<organism evidence="19 20">
    <name type="scientific">Limnochorda pilosa</name>
    <dbReference type="NCBI Taxonomy" id="1555112"/>
    <lineage>
        <taxon>Bacteria</taxon>
        <taxon>Bacillati</taxon>
        <taxon>Bacillota</taxon>
        <taxon>Limnochordia</taxon>
        <taxon>Limnochordales</taxon>
        <taxon>Limnochordaceae</taxon>
        <taxon>Limnochorda</taxon>
    </lineage>
</organism>
<feature type="domain" description="Peptidase M50" evidence="18">
    <location>
        <begin position="56"/>
        <end position="126"/>
    </location>
</feature>
<dbReference type="GO" id="GO:0008237">
    <property type="term" value="F:metallopeptidase activity"/>
    <property type="evidence" value="ECO:0007669"/>
    <property type="project" value="UniProtKB-UniRule"/>
</dbReference>
<evidence type="ECO:0000256" key="1">
    <source>
        <dbReference type="ARBA" id="ARBA00004651"/>
    </source>
</evidence>
<evidence type="ECO:0000256" key="9">
    <source>
        <dbReference type="ARBA" id="ARBA00022833"/>
    </source>
</evidence>
<keyword evidence="11 14" id="KW-0482">Metalloprotease</keyword>
<reference evidence="20" key="2">
    <citation type="journal article" date="2016" name="Int. J. Syst. Evol. Microbiol.">
        <title>Complete genome sequence and cell structure of Limnochorda pilosa, a Gram-negative spore-former within the phylum Firmicutes.</title>
        <authorList>
            <person name="Watanabe M."/>
            <person name="Kojima H."/>
            <person name="Fukui M."/>
        </authorList>
    </citation>
    <scope>NUCLEOTIDE SEQUENCE [LARGE SCALE GENOMIC DNA]</scope>
    <source>
        <strain evidence="20">HC45</strain>
    </source>
</reference>
<evidence type="ECO:0000256" key="3">
    <source>
        <dbReference type="ARBA" id="ARBA00022475"/>
    </source>
</evidence>
<dbReference type="Gene3D" id="3.10.580.10">
    <property type="entry name" value="CBS-domain"/>
    <property type="match status" value="1"/>
</dbReference>
<proteinExistence type="inferred from homology"/>
<evidence type="ECO:0000259" key="17">
    <source>
        <dbReference type="Pfam" id="PF00571"/>
    </source>
</evidence>
<feature type="binding site" evidence="16">
    <location>
        <position position="70"/>
    </location>
    <ligand>
        <name>Zn(2+)</name>
        <dbReference type="ChEBI" id="CHEBI:29105"/>
        <note>catalytic</note>
    </ligand>
</feature>
<dbReference type="KEGG" id="lpil:LIP_3125"/>
<dbReference type="OrthoDB" id="9800627at2"/>
<feature type="transmembrane region" description="Helical" evidence="14">
    <location>
        <begin position="146"/>
        <end position="164"/>
    </location>
</feature>
<keyword evidence="3 14" id="KW-1003">Cell membrane</keyword>
<accession>A0A0K2SP89</accession>
<evidence type="ECO:0000256" key="4">
    <source>
        <dbReference type="ARBA" id="ARBA00022670"/>
    </source>
</evidence>
<gene>
    <name evidence="19" type="ORF">LIP_3125</name>
</gene>
<evidence type="ECO:0000256" key="13">
    <source>
        <dbReference type="ARBA" id="ARBA00023136"/>
    </source>
</evidence>
<keyword evidence="7" id="KW-0677">Repeat</keyword>
<feature type="binding site" evidence="16">
    <location>
        <position position="66"/>
    </location>
    <ligand>
        <name>Zn(2+)</name>
        <dbReference type="ChEBI" id="CHEBI:29105"/>
        <note>catalytic</note>
    </ligand>
</feature>
<comment type="similarity">
    <text evidence="2 14">Belongs to the peptidase M50B family.</text>
</comment>
<dbReference type="GO" id="GO:0006508">
    <property type="term" value="P:proteolysis"/>
    <property type="evidence" value="ECO:0007669"/>
    <property type="project" value="UniProtKB-KW"/>
</dbReference>
<dbReference type="PANTHER" id="PTHR39188">
    <property type="entry name" value="MEMBRANE-ASSOCIATED ZINC METALLOPROTEASE M50B"/>
    <property type="match status" value="1"/>
</dbReference>
<keyword evidence="5 14" id="KW-0812">Transmembrane</keyword>
<dbReference type="Pfam" id="PF02163">
    <property type="entry name" value="Peptidase_M50"/>
    <property type="match status" value="2"/>
</dbReference>